<sequence>MMTTTTTSTERGRMDEMVRYLLRLGFLGFGGPVALVGQMERELVDDKKWLTKEQMRETIAICQSLPGPLAIQVGIFIAYLRCGFWGAWAGGWSFILPNFVIVAALGALFVHLGDLQPVTGIFYGVSPAVIALILHSCYRLAKLGMEDWLQWVIAAVCLAVTVILKAEVALLFIGAGIVGIVYYGHIRRPAVALQLALIPAAAPAAVPAATGSTLGKLLLFFLKAGSLTFGSGLVIVPFLEQGLVQQYGWLNEREFLVAVAIGMMSPGPVVITATFVGYLVAGFWGSLVSTVGIFLPSFLLVLIVAPLLARHRKNPNVQGFVKGAYAAAIGTILGASFLLGKIASGDWLTALIGIVSLAVLFRWKVSNPLLIAATAVIGLVAYPILQPAWVLTGLK</sequence>
<reference evidence="8 9" key="1">
    <citation type="journal article" date="2014" name="BMC Genomics">
        <title>Comparative genomics of Bradyrhizobium japonicum CPAC 15 and Bradyrhizobium diazoefficiens CPAC 7: elite model strains for understanding symbiotic performance with soybean.</title>
        <authorList>
            <person name="Siqueira A.F."/>
            <person name="Ormeno-Orrillo E."/>
            <person name="Souza R.C."/>
            <person name="Rodrigues E.P."/>
            <person name="Almeida L.G."/>
            <person name="Barcellos F.G."/>
            <person name="Batista J.S."/>
            <person name="Nakatami A.S."/>
            <person name="Martinez-Romero E."/>
            <person name="Vasconcelos A.T."/>
            <person name="Hungria M."/>
        </authorList>
    </citation>
    <scope>NUCLEOTIDE SEQUENCE [LARGE SCALE GENOMIC DNA]</scope>
    <source>
        <strain evidence="8 9">SEMIA 5080</strain>
    </source>
</reference>
<dbReference type="AlphaFoldDB" id="A0A837CPH2"/>
<dbReference type="NCBIfam" id="TIGR00937">
    <property type="entry name" value="2A51"/>
    <property type="match status" value="1"/>
</dbReference>
<feature type="transmembrane region" description="Helical" evidence="7">
    <location>
        <begin position="370"/>
        <end position="389"/>
    </location>
</feature>
<evidence type="ECO:0000256" key="5">
    <source>
        <dbReference type="ARBA" id="ARBA00022989"/>
    </source>
</evidence>
<comment type="similarity">
    <text evidence="2">Belongs to the chromate ion transporter (CHR) (TC 2.A.51) family.</text>
</comment>
<comment type="subcellular location">
    <subcellularLocation>
        <location evidence="1">Cell membrane</location>
        <topology evidence="1">Multi-pass membrane protein</topology>
    </subcellularLocation>
</comment>
<evidence type="ECO:0000256" key="1">
    <source>
        <dbReference type="ARBA" id="ARBA00004651"/>
    </source>
</evidence>
<dbReference type="GO" id="GO:0015109">
    <property type="term" value="F:chromate transmembrane transporter activity"/>
    <property type="evidence" value="ECO:0007669"/>
    <property type="project" value="InterPro"/>
</dbReference>
<accession>A0A837CPH2</accession>
<feature type="transmembrane region" description="Helical" evidence="7">
    <location>
        <begin position="153"/>
        <end position="183"/>
    </location>
</feature>
<evidence type="ECO:0000256" key="4">
    <source>
        <dbReference type="ARBA" id="ARBA00022692"/>
    </source>
</evidence>
<protein>
    <submittedName>
        <fullName evidence="8">Putative chromate transport protein</fullName>
    </submittedName>
</protein>
<feature type="transmembrane region" description="Helical" evidence="7">
    <location>
        <begin position="217"/>
        <end position="239"/>
    </location>
</feature>
<feature type="transmembrane region" description="Helical" evidence="7">
    <location>
        <begin position="85"/>
        <end position="109"/>
    </location>
</feature>
<dbReference type="PANTHER" id="PTHR33567">
    <property type="entry name" value="CHROMATE ION TRANSPORTER (EUROFUNG)"/>
    <property type="match status" value="1"/>
</dbReference>
<organism evidence="8 9">
    <name type="scientific">Bradyrhizobium diazoefficiens SEMIA 5080</name>
    <dbReference type="NCBI Taxonomy" id="754504"/>
    <lineage>
        <taxon>Bacteria</taxon>
        <taxon>Pseudomonadati</taxon>
        <taxon>Pseudomonadota</taxon>
        <taxon>Alphaproteobacteria</taxon>
        <taxon>Hyphomicrobiales</taxon>
        <taxon>Nitrobacteraceae</taxon>
        <taxon>Bradyrhizobium</taxon>
    </lineage>
</organism>
<evidence type="ECO:0000256" key="2">
    <source>
        <dbReference type="ARBA" id="ARBA00005262"/>
    </source>
</evidence>
<feature type="transmembrane region" description="Helical" evidence="7">
    <location>
        <begin position="345"/>
        <end position="363"/>
    </location>
</feature>
<evidence type="ECO:0000256" key="7">
    <source>
        <dbReference type="SAM" id="Phobius"/>
    </source>
</evidence>
<feature type="transmembrane region" description="Helical" evidence="7">
    <location>
        <begin position="255"/>
        <end position="281"/>
    </location>
</feature>
<dbReference type="InterPro" id="IPR014047">
    <property type="entry name" value="Chr_Tranpt_l_chain"/>
</dbReference>
<feature type="transmembrane region" description="Helical" evidence="7">
    <location>
        <begin position="287"/>
        <end position="308"/>
    </location>
</feature>
<dbReference type="PIRSF" id="PIRSF004810">
    <property type="entry name" value="ChrA"/>
    <property type="match status" value="1"/>
</dbReference>
<keyword evidence="3" id="KW-1003">Cell membrane</keyword>
<dbReference type="InterPro" id="IPR003370">
    <property type="entry name" value="Chromate_transpt"/>
</dbReference>
<keyword evidence="5 7" id="KW-1133">Transmembrane helix</keyword>
<dbReference type="PANTHER" id="PTHR33567:SF3">
    <property type="entry name" value="CHROMATE ION TRANSPORTER (EUROFUNG)"/>
    <property type="match status" value="1"/>
</dbReference>
<evidence type="ECO:0000256" key="6">
    <source>
        <dbReference type="ARBA" id="ARBA00023136"/>
    </source>
</evidence>
<dbReference type="GO" id="GO:0005886">
    <property type="term" value="C:plasma membrane"/>
    <property type="evidence" value="ECO:0007669"/>
    <property type="project" value="UniProtKB-SubCell"/>
</dbReference>
<feature type="transmembrane region" description="Helical" evidence="7">
    <location>
        <begin position="121"/>
        <end position="141"/>
    </location>
</feature>
<evidence type="ECO:0000313" key="9">
    <source>
        <dbReference type="Proteomes" id="UP000024900"/>
    </source>
</evidence>
<dbReference type="EMBL" id="ADOU02000004">
    <property type="protein sequence ID" value="KGJ71234.1"/>
    <property type="molecule type" value="Genomic_DNA"/>
</dbReference>
<name>A0A837CPH2_9BRAD</name>
<evidence type="ECO:0000313" key="8">
    <source>
        <dbReference type="EMBL" id="KGJ71234.1"/>
    </source>
</evidence>
<proteinExistence type="inferred from homology"/>
<keyword evidence="4 7" id="KW-0812">Transmembrane</keyword>
<feature type="transmembrane region" description="Helical" evidence="7">
    <location>
        <begin position="20"/>
        <end position="37"/>
    </location>
</feature>
<feature type="transmembrane region" description="Helical" evidence="7">
    <location>
        <begin position="58"/>
        <end position="79"/>
    </location>
</feature>
<comment type="caution">
    <text evidence="8">The sequence shown here is derived from an EMBL/GenBank/DDBJ whole genome shotgun (WGS) entry which is preliminary data.</text>
</comment>
<gene>
    <name evidence="8" type="primary">chrA</name>
    <name evidence="8" type="ORF">BJA5080_07879</name>
</gene>
<keyword evidence="6 7" id="KW-0472">Membrane</keyword>
<dbReference type="Proteomes" id="UP000024900">
    <property type="component" value="Unassembled WGS sequence"/>
</dbReference>
<dbReference type="Pfam" id="PF02417">
    <property type="entry name" value="Chromate_transp"/>
    <property type="match status" value="2"/>
</dbReference>
<feature type="transmembrane region" description="Helical" evidence="7">
    <location>
        <begin position="320"/>
        <end position="339"/>
    </location>
</feature>
<evidence type="ECO:0000256" key="3">
    <source>
        <dbReference type="ARBA" id="ARBA00022475"/>
    </source>
</evidence>